<dbReference type="Proteomes" id="UP000017559">
    <property type="component" value="Unassembled WGS sequence"/>
</dbReference>
<keyword evidence="1" id="KW-0472">Membrane</keyword>
<keyword evidence="1" id="KW-1133">Transmembrane helix</keyword>
<keyword evidence="1" id="KW-0812">Transmembrane</keyword>
<name>V2W4I9_MONRO</name>
<feature type="transmembrane region" description="Helical" evidence="1">
    <location>
        <begin position="145"/>
        <end position="169"/>
    </location>
</feature>
<reference evidence="2 3" key="1">
    <citation type="journal article" date="2014" name="BMC Genomics">
        <title>Genome and secretome analysis of the hemibiotrophic fungal pathogen, Moniliophthora roreri, which causes frosty pod rot disease of cacao: mechanisms of the biotrophic and necrotrophic phases.</title>
        <authorList>
            <person name="Meinhardt L.W."/>
            <person name="Costa G.G.L."/>
            <person name="Thomazella D.P.T."/>
            <person name="Teixeira P.J.P.L."/>
            <person name="Carazzolle M.F."/>
            <person name="Schuster S.C."/>
            <person name="Carlson J.E."/>
            <person name="Guiltinan M.J."/>
            <person name="Mieczkowski P."/>
            <person name="Farmer A."/>
            <person name="Ramaraj T."/>
            <person name="Crozier J."/>
            <person name="Davis R.E."/>
            <person name="Shao J."/>
            <person name="Melnick R.L."/>
            <person name="Pereira G.A.G."/>
            <person name="Bailey B.A."/>
        </authorList>
    </citation>
    <scope>NUCLEOTIDE SEQUENCE [LARGE SCALE GENOMIC DNA]</scope>
    <source>
        <strain evidence="2 3">MCA 2997</strain>
    </source>
</reference>
<feature type="transmembrane region" description="Helical" evidence="1">
    <location>
        <begin position="189"/>
        <end position="211"/>
    </location>
</feature>
<organism evidence="2 3">
    <name type="scientific">Moniliophthora roreri (strain MCA 2997)</name>
    <name type="common">Cocoa frosty pod rot fungus</name>
    <name type="synonym">Crinipellis roreri</name>
    <dbReference type="NCBI Taxonomy" id="1381753"/>
    <lineage>
        <taxon>Eukaryota</taxon>
        <taxon>Fungi</taxon>
        <taxon>Dikarya</taxon>
        <taxon>Basidiomycota</taxon>
        <taxon>Agaricomycotina</taxon>
        <taxon>Agaricomycetes</taxon>
        <taxon>Agaricomycetidae</taxon>
        <taxon>Agaricales</taxon>
        <taxon>Marasmiineae</taxon>
        <taxon>Marasmiaceae</taxon>
        <taxon>Moniliophthora</taxon>
    </lineage>
</organism>
<gene>
    <name evidence="2" type="ORF">Moror_15830</name>
</gene>
<evidence type="ECO:0000313" key="2">
    <source>
        <dbReference type="EMBL" id="ESK81708.1"/>
    </source>
</evidence>
<protein>
    <submittedName>
        <fullName evidence="2">Uncharacterized protein</fullName>
    </submittedName>
</protein>
<feature type="transmembrane region" description="Helical" evidence="1">
    <location>
        <begin position="20"/>
        <end position="46"/>
    </location>
</feature>
<dbReference type="EMBL" id="AWSO01002290">
    <property type="protein sequence ID" value="ESK81708.1"/>
    <property type="molecule type" value="Genomic_DNA"/>
</dbReference>
<proteinExistence type="predicted"/>
<feature type="transmembrane region" description="Helical" evidence="1">
    <location>
        <begin position="58"/>
        <end position="77"/>
    </location>
</feature>
<evidence type="ECO:0000313" key="3">
    <source>
        <dbReference type="Proteomes" id="UP000017559"/>
    </source>
</evidence>
<feature type="transmembrane region" description="Helical" evidence="1">
    <location>
        <begin position="114"/>
        <end position="133"/>
    </location>
</feature>
<evidence type="ECO:0000256" key="1">
    <source>
        <dbReference type="SAM" id="Phobius"/>
    </source>
</evidence>
<dbReference type="KEGG" id="mrr:Moror_15830"/>
<dbReference type="STRING" id="1381753.V2W4I9"/>
<comment type="caution">
    <text evidence="2">The sequence shown here is derived from an EMBL/GenBank/DDBJ whole genome shotgun (WGS) entry which is preliminary data.</text>
</comment>
<accession>V2W4I9</accession>
<feature type="transmembrane region" description="Helical" evidence="1">
    <location>
        <begin position="267"/>
        <end position="288"/>
    </location>
</feature>
<dbReference type="AlphaFoldDB" id="V2W4I9"/>
<keyword evidence="3" id="KW-1185">Reference proteome</keyword>
<sequence length="302" mass="33715">MSNTFPFKSLYSIQGVLLGPFVSVSLMLFLLGFYVLLFGLVVYFLCVCQTSAKRRLHLWWTTMLFVLSFSLAVLNAAEQINTTVLGFQAVTTQDFDALINWVTVDSDANKALEIVPTILYLLANCIADMILVYRCFVLWESMRHIFIVAIVVLFSTNAIGFAGFVIAFLDFITEIPEALSQKATVMSTGYFIANAINTFLLTLTIAGRIWWLSRESQKYMGHEVDQRYKRVIAMVIESGFLYSTSQVVYVSVKESISRLGYVLDMSLLVVLMVGIAPTLIILCSSLGLTESAVPDSQMISTL</sequence>
<dbReference type="OrthoDB" id="2896859at2759"/>
<dbReference type="HOGENOM" id="CLU_044614_2_0_1"/>